<evidence type="ECO:0000256" key="1">
    <source>
        <dbReference type="SAM" id="SignalP"/>
    </source>
</evidence>
<sequence>MNNYFRKVAFLMLFLCAGIYGSVSAFEKPSDQVTSIQDEKNLVATFEDYTEEGFKFLLKDGNSMTFSLIADELLESYDLKSDEYKGKLFQITYLSEEKDGEITHKITGLKELKSQEENS</sequence>
<dbReference type="Proteomes" id="UP000215214">
    <property type="component" value="Chromosome TJEJU"/>
</dbReference>
<dbReference type="OrthoDB" id="1453558at2"/>
<gene>
    <name evidence="2" type="ORF">TJEJU_1399</name>
</gene>
<dbReference type="RefSeq" id="WP_095070659.1">
    <property type="nucleotide sequence ID" value="NZ_LT899436.1"/>
</dbReference>
<accession>A0A238U7H3</accession>
<name>A0A238U7H3_9FLAO</name>
<proteinExistence type="predicted"/>
<feature type="signal peptide" evidence="1">
    <location>
        <begin position="1"/>
        <end position="25"/>
    </location>
</feature>
<dbReference type="KEGG" id="tje:TJEJU_1399"/>
<keyword evidence="1" id="KW-0732">Signal</keyword>
<evidence type="ECO:0000313" key="3">
    <source>
        <dbReference type="Proteomes" id="UP000215214"/>
    </source>
</evidence>
<dbReference type="AlphaFoldDB" id="A0A238U7H3"/>
<evidence type="ECO:0008006" key="4">
    <source>
        <dbReference type="Google" id="ProtNLM"/>
    </source>
</evidence>
<dbReference type="EMBL" id="LT899436">
    <property type="protein sequence ID" value="SNR15133.1"/>
    <property type="molecule type" value="Genomic_DNA"/>
</dbReference>
<organism evidence="2 3">
    <name type="scientific">Tenacibaculum jejuense</name>
    <dbReference type="NCBI Taxonomy" id="584609"/>
    <lineage>
        <taxon>Bacteria</taxon>
        <taxon>Pseudomonadati</taxon>
        <taxon>Bacteroidota</taxon>
        <taxon>Flavobacteriia</taxon>
        <taxon>Flavobacteriales</taxon>
        <taxon>Flavobacteriaceae</taxon>
        <taxon>Tenacibaculum</taxon>
    </lineage>
</organism>
<feature type="chain" id="PRO_5013144883" description="Lipoprotein" evidence="1">
    <location>
        <begin position="26"/>
        <end position="119"/>
    </location>
</feature>
<keyword evidence="3" id="KW-1185">Reference proteome</keyword>
<protein>
    <recommendedName>
        <fullName evidence="4">Lipoprotein</fullName>
    </recommendedName>
</protein>
<evidence type="ECO:0000313" key="2">
    <source>
        <dbReference type="EMBL" id="SNR15133.1"/>
    </source>
</evidence>
<reference evidence="2 3" key="1">
    <citation type="submission" date="2017-07" db="EMBL/GenBank/DDBJ databases">
        <authorList>
            <person name="Sun Z.S."/>
            <person name="Albrecht U."/>
            <person name="Echele G."/>
            <person name="Lee C.C."/>
        </authorList>
    </citation>
    <scope>NUCLEOTIDE SEQUENCE [LARGE SCALE GENOMIC DNA]</scope>
    <source>
        <strain evidence="3">type strain: KCTC 22618</strain>
    </source>
</reference>